<comment type="caution">
    <text evidence="1">The sequence shown here is derived from an EMBL/GenBank/DDBJ whole genome shotgun (WGS) entry which is preliminary data.</text>
</comment>
<dbReference type="AlphaFoldDB" id="A0A1K0H106"/>
<evidence type="ECO:0000313" key="1">
    <source>
        <dbReference type="EMBL" id="OJF15387.1"/>
    </source>
</evidence>
<dbReference type="GO" id="GO:0003677">
    <property type="term" value="F:DNA binding"/>
    <property type="evidence" value="ECO:0007669"/>
    <property type="project" value="InterPro"/>
</dbReference>
<evidence type="ECO:0008006" key="3">
    <source>
        <dbReference type="Google" id="ProtNLM"/>
    </source>
</evidence>
<dbReference type="RefSeq" id="WP_071803475.1">
    <property type="nucleotide sequence ID" value="NZ_MEIA01000056.1"/>
</dbReference>
<dbReference type="Proteomes" id="UP000182486">
    <property type="component" value="Unassembled WGS sequence"/>
</dbReference>
<proteinExistence type="predicted"/>
<reference evidence="1 2" key="1">
    <citation type="submission" date="2016-09" db="EMBL/GenBank/DDBJ databases">
        <title>Couchioplanes caeruleus draft genome sequence.</title>
        <authorList>
            <person name="Sheehan J."/>
            <person name="Caffrey P."/>
        </authorList>
    </citation>
    <scope>NUCLEOTIDE SEQUENCE [LARGE SCALE GENOMIC DNA]</scope>
    <source>
        <strain evidence="1 2">DSM 43634</strain>
    </source>
</reference>
<keyword evidence="2" id="KW-1185">Reference proteome</keyword>
<organism evidence="1 2">
    <name type="scientific">Couchioplanes caeruleus subsp. caeruleus</name>
    <dbReference type="NCBI Taxonomy" id="56427"/>
    <lineage>
        <taxon>Bacteria</taxon>
        <taxon>Bacillati</taxon>
        <taxon>Actinomycetota</taxon>
        <taxon>Actinomycetes</taxon>
        <taxon>Micromonosporales</taxon>
        <taxon>Micromonosporaceae</taxon>
        <taxon>Couchioplanes</taxon>
    </lineage>
</organism>
<dbReference type="Gene3D" id="3.30.1310.10">
    <property type="entry name" value="Nucleoid-associated protein YbaB-like domain"/>
    <property type="match status" value="1"/>
</dbReference>
<sequence length="131" mass="14259">MRDIDAAEDWLESWAAGIDARAEQATRLARQVAELTATERDTECLIAVTVGSSGQVLALELDDRACNGRGSELSDRILAVMRAAQSRMAEFVAEQVRGTVGAETETGRAVVDAYERRFPAPPPEQETHDGR</sequence>
<protein>
    <recommendedName>
        <fullName evidence="3">YbaB/EbfC DNA-binding family protein</fullName>
    </recommendedName>
</protein>
<accession>A0A1K0H106</accession>
<evidence type="ECO:0000313" key="2">
    <source>
        <dbReference type="Proteomes" id="UP000182486"/>
    </source>
</evidence>
<name>A0A1K0H106_9ACTN</name>
<gene>
    <name evidence="1" type="ORF">BG844_04610</name>
</gene>
<dbReference type="Pfam" id="PF02575">
    <property type="entry name" value="YbaB_DNA_bd"/>
    <property type="match status" value="1"/>
</dbReference>
<dbReference type="InterPro" id="IPR004401">
    <property type="entry name" value="YbaB/EbfC"/>
</dbReference>
<dbReference type="InterPro" id="IPR036894">
    <property type="entry name" value="YbaB-like_sf"/>
</dbReference>
<dbReference type="SUPFAM" id="SSF82607">
    <property type="entry name" value="YbaB-like"/>
    <property type="match status" value="1"/>
</dbReference>
<dbReference type="EMBL" id="MEIA01000056">
    <property type="protein sequence ID" value="OJF15387.1"/>
    <property type="molecule type" value="Genomic_DNA"/>
</dbReference>